<protein>
    <submittedName>
        <fullName evidence="1">Uncharacterized protein</fullName>
    </submittedName>
</protein>
<keyword evidence="2" id="KW-1185">Reference proteome</keyword>
<evidence type="ECO:0000313" key="1">
    <source>
        <dbReference type="EMBL" id="EYC11293.1"/>
    </source>
</evidence>
<comment type="caution">
    <text evidence="1">The sequence shown here is derived from an EMBL/GenBank/DDBJ whole genome shotgun (WGS) entry which is preliminary data.</text>
</comment>
<accession>A0A016U9K2</accession>
<name>A0A016U9K2_9BILA</name>
<reference evidence="2" key="1">
    <citation type="journal article" date="2015" name="Nat. Genet.">
        <title>The genome and transcriptome of the zoonotic hookworm Ancylostoma ceylanicum identify infection-specific gene families.</title>
        <authorList>
            <person name="Schwarz E.M."/>
            <person name="Hu Y."/>
            <person name="Antoshechkin I."/>
            <person name="Miller M.M."/>
            <person name="Sternberg P.W."/>
            <person name="Aroian R.V."/>
        </authorList>
    </citation>
    <scope>NUCLEOTIDE SEQUENCE</scope>
    <source>
        <strain evidence="2">HY135</strain>
    </source>
</reference>
<proteinExistence type="predicted"/>
<dbReference type="AlphaFoldDB" id="A0A016U9K2"/>
<dbReference type="Proteomes" id="UP000024635">
    <property type="component" value="Unassembled WGS sequence"/>
</dbReference>
<organism evidence="1 2">
    <name type="scientific">Ancylostoma ceylanicum</name>
    <dbReference type="NCBI Taxonomy" id="53326"/>
    <lineage>
        <taxon>Eukaryota</taxon>
        <taxon>Metazoa</taxon>
        <taxon>Ecdysozoa</taxon>
        <taxon>Nematoda</taxon>
        <taxon>Chromadorea</taxon>
        <taxon>Rhabditida</taxon>
        <taxon>Rhabditina</taxon>
        <taxon>Rhabditomorpha</taxon>
        <taxon>Strongyloidea</taxon>
        <taxon>Ancylostomatidae</taxon>
        <taxon>Ancylostomatinae</taxon>
        <taxon>Ancylostoma</taxon>
    </lineage>
</organism>
<gene>
    <name evidence="1" type="primary">Acey_s0051.g2126</name>
    <name evidence="1" type="ORF">Y032_0051g2126</name>
</gene>
<sequence length="75" mass="8677">MKRNLASARATCKKLGILHTVLPNVSMRFYVSDKNITRTALKIPQYLIVSEEDDMAVFKSIFRQNIKVNEKVQKH</sequence>
<evidence type="ECO:0000313" key="2">
    <source>
        <dbReference type="Proteomes" id="UP000024635"/>
    </source>
</evidence>
<dbReference type="EMBL" id="JARK01001387">
    <property type="protein sequence ID" value="EYC11293.1"/>
    <property type="molecule type" value="Genomic_DNA"/>
</dbReference>